<dbReference type="EMBL" id="JBFXLR010000039">
    <property type="protein sequence ID" value="KAL2844878.1"/>
    <property type="molecule type" value="Genomic_DNA"/>
</dbReference>
<dbReference type="InterPro" id="IPR045170">
    <property type="entry name" value="MTOX"/>
</dbReference>
<keyword evidence="5" id="KW-0560">Oxidoreductase</keyword>
<accession>A0ABR4JXT9</accession>
<dbReference type="Gene3D" id="3.30.9.10">
    <property type="entry name" value="D-Amino Acid Oxidase, subunit A, domain 2"/>
    <property type="match status" value="1"/>
</dbReference>
<dbReference type="PANTHER" id="PTHR10961:SF37">
    <property type="entry name" value="FAD DEPENDENT OXIDOREDUCTASE DOMAIN-CONTAINING PROTEIN"/>
    <property type="match status" value="1"/>
</dbReference>
<gene>
    <name evidence="7" type="ORF">BJX68DRAFT_269412</name>
</gene>
<proteinExistence type="inferred from homology"/>
<comment type="caution">
    <text evidence="7">The sequence shown here is derived from an EMBL/GenBank/DDBJ whole genome shotgun (WGS) entry which is preliminary data.</text>
</comment>
<evidence type="ECO:0000256" key="2">
    <source>
        <dbReference type="ARBA" id="ARBA00010989"/>
    </source>
</evidence>
<evidence type="ECO:0000256" key="4">
    <source>
        <dbReference type="ARBA" id="ARBA00022827"/>
    </source>
</evidence>
<evidence type="ECO:0000256" key="3">
    <source>
        <dbReference type="ARBA" id="ARBA00022630"/>
    </source>
</evidence>
<dbReference type="RefSeq" id="XP_070896344.1">
    <property type="nucleotide sequence ID" value="XM_071046337.1"/>
</dbReference>
<evidence type="ECO:0000313" key="7">
    <source>
        <dbReference type="EMBL" id="KAL2844878.1"/>
    </source>
</evidence>
<keyword evidence="4" id="KW-0274">FAD</keyword>
<organism evidence="7 8">
    <name type="scientific">Aspergillus pseudodeflectus</name>
    <dbReference type="NCBI Taxonomy" id="176178"/>
    <lineage>
        <taxon>Eukaryota</taxon>
        <taxon>Fungi</taxon>
        <taxon>Dikarya</taxon>
        <taxon>Ascomycota</taxon>
        <taxon>Pezizomycotina</taxon>
        <taxon>Eurotiomycetes</taxon>
        <taxon>Eurotiomycetidae</taxon>
        <taxon>Eurotiales</taxon>
        <taxon>Aspergillaceae</taxon>
        <taxon>Aspergillus</taxon>
        <taxon>Aspergillus subgen. Nidulantes</taxon>
    </lineage>
</organism>
<feature type="domain" description="FAD dependent oxidoreductase" evidence="6">
    <location>
        <begin position="6"/>
        <end position="386"/>
    </location>
</feature>
<comment type="cofactor">
    <cofactor evidence="1">
        <name>FAD</name>
        <dbReference type="ChEBI" id="CHEBI:57692"/>
    </cofactor>
</comment>
<keyword evidence="8" id="KW-1185">Reference proteome</keyword>
<evidence type="ECO:0000256" key="5">
    <source>
        <dbReference type="ARBA" id="ARBA00023002"/>
    </source>
</evidence>
<protein>
    <submittedName>
        <fullName evidence="7">FAD dependent oxidoreductase</fullName>
    </submittedName>
</protein>
<sequence>MTSPTYLIVGAGCFGASTALALKKADPTAQITLVDRTPFPCPSAAAHDLNKIIRSEYEDPMYMRLALEAQALWRTDPLFTPYFHQTGIIFAGIEAPGRIVVDGYESILGKGNSPAVLLDAHDAQARFDGVFREGDWSEVTKCTWNPAAGWGDAEGALRAVIQAAVDLGVRYVQAAVERVEFDGDDGACSGVVTADGSQISADRVLLCTGAYTPWVLAESAPQKPEIHSGDRMVAAASVMCSFTVPEEERHKLASAPIIVHPMGEYPAECIPASKPGYIKCTHERSFTHRVHHEGSNQTFSVPPSRVAQQTWSQDVPQGLKDEIAAVKEKLFGGWIKGLQPHEDAITPNQDWIISAHAQVRNLYIVTGGSFHAWKFLPNVGEYVVQMLNGTLDEELARRWAWDRSSEGGNCVNYLPSRDLKDVKGYV</sequence>
<dbReference type="Proteomes" id="UP001610444">
    <property type="component" value="Unassembled WGS sequence"/>
</dbReference>
<dbReference type="SUPFAM" id="SSF51905">
    <property type="entry name" value="FAD/NAD(P)-binding domain"/>
    <property type="match status" value="1"/>
</dbReference>
<dbReference type="PANTHER" id="PTHR10961">
    <property type="entry name" value="PEROXISOMAL SARCOSINE OXIDASE"/>
    <property type="match status" value="1"/>
</dbReference>
<evidence type="ECO:0000313" key="8">
    <source>
        <dbReference type="Proteomes" id="UP001610444"/>
    </source>
</evidence>
<dbReference type="InterPro" id="IPR006076">
    <property type="entry name" value="FAD-dep_OxRdtase"/>
</dbReference>
<dbReference type="InterPro" id="IPR036188">
    <property type="entry name" value="FAD/NAD-bd_sf"/>
</dbReference>
<comment type="similarity">
    <text evidence="2">Belongs to the MSOX/MTOX family.</text>
</comment>
<evidence type="ECO:0000256" key="1">
    <source>
        <dbReference type="ARBA" id="ARBA00001974"/>
    </source>
</evidence>
<reference evidence="7 8" key="1">
    <citation type="submission" date="2024-07" db="EMBL/GenBank/DDBJ databases">
        <title>Section-level genome sequencing and comparative genomics of Aspergillus sections Usti and Cavernicolus.</title>
        <authorList>
            <consortium name="Lawrence Berkeley National Laboratory"/>
            <person name="Nybo J.L."/>
            <person name="Vesth T.C."/>
            <person name="Theobald S."/>
            <person name="Frisvad J.C."/>
            <person name="Larsen T.O."/>
            <person name="Kjaerboelling I."/>
            <person name="Rothschild-Mancinelli K."/>
            <person name="Lyhne E.K."/>
            <person name="Kogle M.E."/>
            <person name="Barry K."/>
            <person name="Clum A."/>
            <person name="Na H."/>
            <person name="Ledsgaard L."/>
            <person name="Lin J."/>
            <person name="Lipzen A."/>
            <person name="Kuo A."/>
            <person name="Riley R."/>
            <person name="Mondo S."/>
            <person name="LaButti K."/>
            <person name="Haridas S."/>
            <person name="Pangalinan J."/>
            <person name="Salamov A.A."/>
            <person name="Simmons B.A."/>
            <person name="Magnuson J.K."/>
            <person name="Chen J."/>
            <person name="Drula E."/>
            <person name="Henrissat B."/>
            <person name="Wiebenga A."/>
            <person name="Lubbers R.J."/>
            <person name="Gomes A.C."/>
            <person name="Macurrencykelacurrency M.R."/>
            <person name="Stajich J."/>
            <person name="Grigoriev I.V."/>
            <person name="Mortensen U.H."/>
            <person name="De vries R.P."/>
            <person name="Baker S.E."/>
            <person name="Andersen M.R."/>
        </authorList>
    </citation>
    <scope>NUCLEOTIDE SEQUENCE [LARGE SCALE GENOMIC DNA]</scope>
    <source>
        <strain evidence="7 8">CBS 756.74</strain>
    </source>
</reference>
<name>A0ABR4JXT9_9EURO</name>
<dbReference type="Gene3D" id="3.50.50.60">
    <property type="entry name" value="FAD/NAD(P)-binding domain"/>
    <property type="match status" value="1"/>
</dbReference>
<dbReference type="GeneID" id="98161501"/>
<dbReference type="Pfam" id="PF01266">
    <property type="entry name" value="DAO"/>
    <property type="match status" value="1"/>
</dbReference>
<keyword evidence="3" id="KW-0285">Flavoprotein</keyword>
<evidence type="ECO:0000259" key="6">
    <source>
        <dbReference type="Pfam" id="PF01266"/>
    </source>
</evidence>